<evidence type="ECO:0000313" key="3">
    <source>
        <dbReference type="Proteomes" id="UP000199758"/>
    </source>
</evidence>
<proteinExistence type="predicted"/>
<dbReference type="Gene3D" id="3.40.50.1240">
    <property type="entry name" value="Phosphoglycerate mutase-like"/>
    <property type="match status" value="1"/>
</dbReference>
<dbReference type="Pfam" id="PF00300">
    <property type="entry name" value="His_Phos_1"/>
    <property type="match status" value="1"/>
</dbReference>
<dbReference type="AlphaFoldDB" id="A0A1M5K086"/>
<dbReference type="RefSeq" id="WP_072892939.1">
    <property type="nucleotide sequence ID" value="NZ_FQWZ01000001.1"/>
</dbReference>
<dbReference type="GO" id="GO:0016787">
    <property type="term" value="F:hydrolase activity"/>
    <property type="evidence" value="ECO:0007669"/>
    <property type="project" value="UniProtKB-KW"/>
</dbReference>
<evidence type="ECO:0000256" key="1">
    <source>
        <dbReference type="ARBA" id="ARBA00022801"/>
    </source>
</evidence>
<name>A0A1M5K086_9GAMM</name>
<keyword evidence="1" id="KW-0378">Hydrolase</keyword>
<dbReference type="EMBL" id="FQWZ01000001">
    <property type="protein sequence ID" value="SHG45950.1"/>
    <property type="molecule type" value="Genomic_DNA"/>
</dbReference>
<dbReference type="InterPro" id="IPR013078">
    <property type="entry name" value="His_Pase_superF_clade-1"/>
</dbReference>
<dbReference type="SUPFAM" id="SSF53254">
    <property type="entry name" value="Phosphoglycerate mutase-like"/>
    <property type="match status" value="1"/>
</dbReference>
<dbReference type="PANTHER" id="PTHR20935">
    <property type="entry name" value="PHOSPHOGLYCERATE MUTASE-RELATED"/>
    <property type="match status" value="1"/>
</dbReference>
<protein>
    <submittedName>
        <fullName evidence="2">Broad specificity phosphatase PhoE</fullName>
    </submittedName>
</protein>
<sequence length="231" mass="25858">MGAIYLVRHGQASFGAAEYDALSALGVEQATRLGAALKQRGLRVDRVISGPMRRHRQTAEACLTAMDLPAVWDEQPGWKEYDHDEMIARFDPRLSDPATRLAHFAHEPDPRRAFQTMFERATERWIGGDHDADYAESWPAFNARVSTALRTLAASMAPSQNALVFTSGGPVAVVTADLLRVPQRDAARINRIVANASLTKVLYSERGLYLSTFNEHSYFEGERHKQLITYR</sequence>
<dbReference type="Proteomes" id="UP000199758">
    <property type="component" value="Unassembled WGS sequence"/>
</dbReference>
<organism evidence="2 3">
    <name type="scientific">Hydrocarboniphaga daqingensis</name>
    <dbReference type="NCBI Taxonomy" id="490188"/>
    <lineage>
        <taxon>Bacteria</taxon>
        <taxon>Pseudomonadati</taxon>
        <taxon>Pseudomonadota</taxon>
        <taxon>Gammaproteobacteria</taxon>
        <taxon>Nevskiales</taxon>
        <taxon>Nevskiaceae</taxon>
        <taxon>Hydrocarboniphaga</taxon>
    </lineage>
</organism>
<gene>
    <name evidence="2" type="ORF">SAMN04488068_0286</name>
</gene>
<dbReference type="InterPro" id="IPR029033">
    <property type="entry name" value="His_PPase_superfam"/>
</dbReference>
<dbReference type="PANTHER" id="PTHR20935:SF0">
    <property type="entry name" value="SERINE_THREONINE-PROTEIN PHOSPHATASE PGAM5, MITOCHONDRIAL"/>
    <property type="match status" value="1"/>
</dbReference>
<dbReference type="SMART" id="SM00855">
    <property type="entry name" value="PGAM"/>
    <property type="match status" value="1"/>
</dbReference>
<reference evidence="2 3" key="1">
    <citation type="submission" date="2016-11" db="EMBL/GenBank/DDBJ databases">
        <authorList>
            <person name="Jaros S."/>
            <person name="Januszkiewicz K."/>
            <person name="Wedrychowicz H."/>
        </authorList>
    </citation>
    <scope>NUCLEOTIDE SEQUENCE [LARGE SCALE GENOMIC DNA]</scope>
    <source>
        <strain evidence="2 3">CGMCC 1.7049</strain>
    </source>
</reference>
<dbReference type="OrthoDB" id="280692at2"/>
<dbReference type="CDD" id="cd07067">
    <property type="entry name" value="HP_PGM_like"/>
    <property type="match status" value="1"/>
</dbReference>
<evidence type="ECO:0000313" key="2">
    <source>
        <dbReference type="EMBL" id="SHG45950.1"/>
    </source>
</evidence>
<dbReference type="InterPro" id="IPR051021">
    <property type="entry name" value="Mito_Ser/Thr_phosphatase"/>
</dbReference>
<accession>A0A1M5K086</accession>
<dbReference type="STRING" id="490188.SAMN04488068_0286"/>
<keyword evidence="3" id="KW-1185">Reference proteome</keyword>